<reference evidence="3 4" key="1">
    <citation type="submission" date="2017-08" db="EMBL/GenBank/DDBJ databases">
        <title>Infants hospitalized years apart are colonized by the same room-sourced microbial strains.</title>
        <authorList>
            <person name="Brooks B."/>
            <person name="Olm M.R."/>
            <person name="Firek B.A."/>
            <person name="Baker R."/>
            <person name="Thomas B.C."/>
            <person name="Morowitz M.J."/>
            <person name="Banfield J.F."/>
        </authorList>
    </citation>
    <scope>NUCLEOTIDE SEQUENCE [LARGE SCALE GENOMIC DNA]</scope>
    <source>
        <strain evidence="3">S2_018_000_R2_104</strain>
    </source>
</reference>
<proteinExistence type="predicted"/>
<organism evidence="3 4">
    <name type="scientific">Micavibrio aeruginosavorus</name>
    <dbReference type="NCBI Taxonomy" id="349221"/>
    <lineage>
        <taxon>Bacteria</taxon>
        <taxon>Pseudomonadati</taxon>
        <taxon>Bdellovibrionota</taxon>
        <taxon>Bdellovibrionia</taxon>
        <taxon>Bdellovibrionales</taxon>
        <taxon>Pseudobdellovibrionaceae</taxon>
        <taxon>Micavibrio</taxon>
    </lineage>
</organism>
<keyword evidence="2" id="KW-0732">Signal</keyword>
<dbReference type="AlphaFoldDB" id="A0A2W5A3T9"/>
<evidence type="ECO:0000313" key="4">
    <source>
        <dbReference type="Proteomes" id="UP000249557"/>
    </source>
</evidence>
<evidence type="ECO:0000256" key="2">
    <source>
        <dbReference type="SAM" id="SignalP"/>
    </source>
</evidence>
<accession>A0A2W5A3T9</accession>
<name>A0A2W5A3T9_9BACT</name>
<sequence>MLYRISKAALASSAFCALALAACSPNALPTGYTYHQQQPYKSPAPGKSSRFTEAQRETMNPQQADQFRLAVYQLAENLTRRAGMPPKPVYVVRPEKMTAFYALMDNDVRESLRHLGYTLADTPDGAYPIAYAAQPVLDADGKVPARAAGDTSPNVIITLYVYDSLGENGRLLTEESGSYYIQGAETLIKGNLRASSGLGAEPVENKLGNSNER</sequence>
<gene>
    <name evidence="3" type="ORF">DI626_02985</name>
</gene>
<feature type="compositionally biased region" description="Polar residues" evidence="1">
    <location>
        <begin position="49"/>
        <end position="59"/>
    </location>
</feature>
<feature type="chain" id="PRO_5015978442" description="Lipoprotein" evidence="2">
    <location>
        <begin position="22"/>
        <end position="213"/>
    </location>
</feature>
<evidence type="ECO:0008006" key="5">
    <source>
        <dbReference type="Google" id="ProtNLM"/>
    </source>
</evidence>
<dbReference type="Proteomes" id="UP000249557">
    <property type="component" value="Unassembled WGS sequence"/>
</dbReference>
<evidence type="ECO:0000313" key="3">
    <source>
        <dbReference type="EMBL" id="PZO87882.1"/>
    </source>
</evidence>
<comment type="caution">
    <text evidence="3">The sequence shown here is derived from an EMBL/GenBank/DDBJ whole genome shotgun (WGS) entry which is preliminary data.</text>
</comment>
<feature type="region of interest" description="Disordered" evidence="1">
    <location>
        <begin position="34"/>
        <end position="59"/>
    </location>
</feature>
<dbReference type="PROSITE" id="PS51257">
    <property type="entry name" value="PROKAR_LIPOPROTEIN"/>
    <property type="match status" value="1"/>
</dbReference>
<feature type="signal peptide" evidence="2">
    <location>
        <begin position="1"/>
        <end position="21"/>
    </location>
</feature>
<dbReference type="EMBL" id="QFNK01000037">
    <property type="protein sequence ID" value="PZO87882.1"/>
    <property type="molecule type" value="Genomic_DNA"/>
</dbReference>
<evidence type="ECO:0000256" key="1">
    <source>
        <dbReference type="SAM" id="MobiDB-lite"/>
    </source>
</evidence>
<protein>
    <recommendedName>
        <fullName evidence="5">Lipoprotein</fullName>
    </recommendedName>
</protein>